<keyword evidence="2" id="KW-1185">Reference proteome</keyword>
<organism evidence="1 2">
    <name type="scientific">Legionella wadsworthii</name>
    <dbReference type="NCBI Taxonomy" id="28088"/>
    <lineage>
        <taxon>Bacteria</taxon>
        <taxon>Pseudomonadati</taxon>
        <taxon>Pseudomonadota</taxon>
        <taxon>Gammaproteobacteria</taxon>
        <taxon>Legionellales</taxon>
        <taxon>Legionellaceae</taxon>
        <taxon>Legionella</taxon>
    </lineage>
</organism>
<gene>
    <name evidence="1" type="ORF">NCTC11532_00546</name>
</gene>
<dbReference type="OrthoDB" id="5651381at2"/>
<dbReference type="EMBL" id="UGPB01000001">
    <property type="protein sequence ID" value="STY28375.1"/>
    <property type="molecule type" value="Genomic_DNA"/>
</dbReference>
<dbReference type="Proteomes" id="UP000255297">
    <property type="component" value="Unassembled WGS sequence"/>
</dbReference>
<dbReference type="RefSeq" id="WP_031562626.1">
    <property type="nucleotide sequence ID" value="NZ_CAAAIS010000002.1"/>
</dbReference>
<sequence>MDDPFSALKKALEPVCSLMPQRTYTEIRQLKEAADNYRPDEKSSFIELVKTLGETLRYFENRGIHVEPIFEPLKNLIDELAQQHDMAAVDWGIFLSKPKNSSRFQFQQPQHDGEFVPWLDAMSQQIPDQEDSSLHSKLIAHKERLGFTQRLISHLKKDPEFLSRLIMESKDNFTQISRTRLILYLTDVQLAQAIIKYLPHFLQENLNLNEILSNGRSISTILRNSDAKTILDNSESFQLYQNEADKNLKDNVQYMDEDYMKASFK</sequence>
<dbReference type="AlphaFoldDB" id="A0A378LMY4"/>
<reference evidence="1 2" key="1">
    <citation type="submission" date="2018-06" db="EMBL/GenBank/DDBJ databases">
        <authorList>
            <consortium name="Pathogen Informatics"/>
            <person name="Doyle S."/>
        </authorList>
    </citation>
    <scope>NUCLEOTIDE SEQUENCE [LARGE SCALE GENOMIC DNA]</scope>
    <source>
        <strain evidence="1 2">NCTC11532</strain>
    </source>
</reference>
<evidence type="ECO:0000313" key="2">
    <source>
        <dbReference type="Proteomes" id="UP000255297"/>
    </source>
</evidence>
<protein>
    <submittedName>
        <fullName evidence="1">Uncharacterized protein</fullName>
    </submittedName>
</protein>
<proteinExistence type="predicted"/>
<name>A0A378LMY4_9GAMM</name>
<accession>A0A378LMY4</accession>
<evidence type="ECO:0000313" key="1">
    <source>
        <dbReference type="EMBL" id="STY28375.1"/>
    </source>
</evidence>